<dbReference type="PROSITE" id="PS01153">
    <property type="entry name" value="NOL1_NOP2_SUN"/>
    <property type="match status" value="1"/>
</dbReference>
<keyword evidence="2" id="KW-0963">Cytoplasm</keyword>
<dbReference type="PANTHER" id="PTHR22807:SF30">
    <property type="entry name" value="28S RRNA (CYTOSINE(4447)-C(5))-METHYLTRANSFERASE-RELATED"/>
    <property type="match status" value="1"/>
</dbReference>
<dbReference type="InterPro" id="IPR031340">
    <property type="entry name" value="RsmF_methylt_CI"/>
</dbReference>
<keyword evidence="5 7" id="KW-0949">S-adenosyl-L-methionine</keyword>
<evidence type="ECO:0000313" key="10">
    <source>
        <dbReference type="Proteomes" id="UP000661649"/>
    </source>
</evidence>
<keyword evidence="4 7" id="KW-0808">Transferase</keyword>
<dbReference type="CDD" id="cd02440">
    <property type="entry name" value="AdoMet_MTases"/>
    <property type="match status" value="1"/>
</dbReference>
<dbReference type="PROSITE" id="PS51686">
    <property type="entry name" value="SAM_MT_RSMB_NOP"/>
    <property type="match status" value="1"/>
</dbReference>
<dbReference type="Gene3D" id="3.40.50.150">
    <property type="entry name" value="Vaccinia Virus protein VP39"/>
    <property type="match status" value="1"/>
</dbReference>
<dbReference type="PRINTS" id="PR02008">
    <property type="entry name" value="RCMTFAMILY"/>
</dbReference>
<dbReference type="InterPro" id="IPR011023">
    <property type="entry name" value="Nop2p"/>
</dbReference>
<dbReference type="InterPro" id="IPR049560">
    <property type="entry name" value="MeTrfase_RsmB-F_NOP2_cat"/>
</dbReference>
<evidence type="ECO:0000256" key="6">
    <source>
        <dbReference type="ARBA" id="ARBA00022884"/>
    </source>
</evidence>
<keyword evidence="6 7" id="KW-0694">RNA-binding</keyword>
<dbReference type="Gene3D" id="2.30.130.60">
    <property type="match status" value="1"/>
</dbReference>
<keyword evidence="3 7" id="KW-0489">Methyltransferase</keyword>
<evidence type="ECO:0000259" key="8">
    <source>
        <dbReference type="PROSITE" id="PS51686"/>
    </source>
</evidence>
<reference evidence="9 10" key="1">
    <citation type="submission" date="2020-08" db="EMBL/GenBank/DDBJ databases">
        <title>Genome public.</title>
        <authorList>
            <person name="Liu C."/>
            <person name="Sun Q."/>
        </authorList>
    </citation>
    <scope>NUCLEOTIDE SEQUENCE [LARGE SCALE GENOMIC DNA]</scope>
    <source>
        <strain evidence="9 10">3_YM_SP_D4_24.mj</strain>
    </source>
</reference>
<feature type="active site" description="Nucleophile" evidence="7">
    <location>
        <position position="233"/>
    </location>
</feature>
<evidence type="ECO:0000256" key="7">
    <source>
        <dbReference type="PROSITE-ProRule" id="PRU01023"/>
    </source>
</evidence>
<dbReference type="Proteomes" id="UP000661649">
    <property type="component" value="Unassembled WGS sequence"/>
</dbReference>
<keyword evidence="10" id="KW-1185">Reference proteome</keyword>
<comment type="caution">
    <text evidence="7">Lacks conserved residue(s) required for the propagation of feature annotation.</text>
</comment>
<dbReference type="InterPro" id="IPR001678">
    <property type="entry name" value="MeTrfase_RsmB-F_NOP2_dom"/>
</dbReference>
<dbReference type="InterPro" id="IPR029063">
    <property type="entry name" value="SAM-dependent_MTases_sf"/>
</dbReference>
<dbReference type="Pfam" id="PF13636">
    <property type="entry name" value="Methyltranf_PUA"/>
    <property type="match status" value="1"/>
</dbReference>
<dbReference type="NCBIfam" id="TIGR00446">
    <property type="entry name" value="nop2p"/>
    <property type="match status" value="1"/>
</dbReference>
<gene>
    <name evidence="9" type="ORF">H8712_11735</name>
</gene>
<dbReference type="GO" id="GO:0008168">
    <property type="term" value="F:methyltransferase activity"/>
    <property type="evidence" value="ECO:0007669"/>
    <property type="project" value="UniProtKB-KW"/>
</dbReference>
<comment type="caution">
    <text evidence="9">The sequence shown here is derived from an EMBL/GenBank/DDBJ whole genome shotgun (WGS) entry which is preliminary data.</text>
</comment>
<accession>A0ABR7PCW7</accession>
<dbReference type="InterPro" id="IPR023267">
    <property type="entry name" value="RCMT"/>
</dbReference>
<dbReference type="GO" id="GO:0032259">
    <property type="term" value="P:methylation"/>
    <property type="evidence" value="ECO:0007669"/>
    <property type="project" value="UniProtKB-KW"/>
</dbReference>
<dbReference type="CDD" id="cd21147">
    <property type="entry name" value="RsmF_methylt_CTD1"/>
    <property type="match status" value="1"/>
</dbReference>
<evidence type="ECO:0000313" key="9">
    <source>
        <dbReference type="EMBL" id="MBC8629277.1"/>
    </source>
</evidence>
<feature type="binding site" evidence="7">
    <location>
        <begin position="111"/>
        <end position="117"/>
    </location>
    <ligand>
        <name>S-adenosyl-L-methionine</name>
        <dbReference type="ChEBI" id="CHEBI:59789"/>
    </ligand>
</feature>
<dbReference type="RefSeq" id="WP_187558915.1">
    <property type="nucleotide sequence ID" value="NZ_JACRTP010000004.1"/>
</dbReference>
<evidence type="ECO:0000256" key="4">
    <source>
        <dbReference type="ARBA" id="ARBA00022679"/>
    </source>
</evidence>
<dbReference type="Pfam" id="PF17126">
    <property type="entry name" value="RsmF_methylt_CI"/>
    <property type="match status" value="1"/>
</dbReference>
<protein>
    <submittedName>
        <fullName evidence="9">RsmF rRNA methyltransferase first C-terminal domain-containing protein</fullName>
    </submittedName>
</protein>
<dbReference type="SUPFAM" id="SSF53335">
    <property type="entry name" value="S-adenosyl-L-methionine-dependent methyltransferases"/>
    <property type="match status" value="1"/>
</dbReference>
<feature type="domain" description="SAM-dependent MTase RsmB/NOP-type" evidence="8">
    <location>
        <begin position="24"/>
        <end position="303"/>
    </location>
</feature>
<dbReference type="InterPro" id="IPR031341">
    <property type="entry name" value="Methyltr_RsmF_N"/>
</dbReference>
<feature type="binding site" evidence="7">
    <location>
        <position position="135"/>
    </location>
    <ligand>
        <name>S-adenosyl-L-methionine</name>
        <dbReference type="ChEBI" id="CHEBI:59789"/>
    </ligand>
</feature>
<dbReference type="InterPro" id="IPR018314">
    <property type="entry name" value="RsmB/NOL1/NOP2-like_CS"/>
</dbReference>
<evidence type="ECO:0000256" key="5">
    <source>
        <dbReference type="ARBA" id="ARBA00022691"/>
    </source>
</evidence>
<sequence length="461" mass="52262">MIEQLPKAFLERMKAMLGEEYEDFLKSYEAPRQFGLRINTLKISVEEFLKQSPFHLTKVPWTENGFYYEEADRPARHPYYASGLYYLQEPSAMAPAAILPVAPGDYVLDLCAAPGGKATELGARLKGQGMLVANEISASRAKALLRNIELCGIKNSFITNEVPKNLARVMPEFFDKVLVDAPCSGEGMFRKDMDVAKTWDESRPEFFANLQREIVSNAISMLKPGGLMLYSTCTFAPIENEGTISYILENFPEMELLEIPAYEGFSEGNPEWGNGDDTLKRCVRIFPHKMAGEGHFIALLKKKGILYPSKSDVAVQKPEKEAWKLLNEFWAPMELPFEKERIEIRNQNVYYLPPASNHYKGIHFVRNGLFLGELKKNRFEPSEPLALALSQDQFPAILNLSSEEERVTRYLRGETLLIEDGEAKVKKGWQLVCVDGHPLGFGKLVNQTLKNKYPAGWRRNS</sequence>
<feature type="binding site" evidence="7">
    <location>
        <position position="180"/>
    </location>
    <ligand>
        <name>S-adenosyl-L-methionine</name>
        <dbReference type="ChEBI" id="CHEBI:59789"/>
    </ligand>
</feature>
<dbReference type="Gene3D" id="3.30.70.1170">
    <property type="entry name" value="Sun protein, domain 3"/>
    <property type="match status" value="1"/>
</dbReference>
<comment type="similarity">
    <text evidence="1 7">Belongs to the class I-like SAM-binding methyltransferase superfamily. RsmB/NOP family.</text>
</comment>
<name>A0ABR7PCW7_9FIRM</name>
<organism evidence="9 10">
    <name type="scientific">Blautia stercoris</name>
    <dbReference type="NCBI Taxonomy" id="871664"/>
    <lineage>
        <taxon>Bacteria</taxon>
        <taxon>Bacillati</taxon>
        <taxon>Bacillota</taxon>
        <taxon>Clostridia</taxon>
        <taxon>Lachnospirales</taxon>
        <taxon>Lachnospiraceae</taxon>
        <taxon>Blautia</taxon>
    </lineage>
</organism>
<dbReference type="Pfam" id="PF01189">
    <property type="entry name" value="Methyltr_RsmB-F"/>
    <property type="match status" value="1"/>
</dbReference>
<evidence type="ECO:0000256" key="3">
    <source>
        <dbReference type="ARBA" id="ARBA00022603"/>
    </source>
</evidence>
<dbReference type="EMBL" id="JACRTP010000004">
    <property type="protein sequence ID" value="MBC8629277.1"/>
    <property type="molecule type" value="Genomic_DNA"/>
</dbReference>
<evidence type="ECO:0000256" key="1">
    <source>
        <dbReference type="ARBA" id="ARBA00007494"/>
    </source>
</evidence>
<proteinExistence type="inferred from homology"/>
<evidence type="ECO:0000256" key="2">
    <source>
        <dbReference type="ARBA" id="ARBA00022490"/>
    </source>
</evidence>
<dbReference type="PANTHER" id="PTHR22807">
    <property type="entry name" value="NOP2 YEAST -RELATED NOL1/NOP2/FMU SUN DOMAIN-CONTAINING"/>
    <property type="match status" value="1"/>
</dbReference>
<dbReference type="Pfam" id="PF17125">
    <property type="entry name" value="Methyltr_RsmF_N"/>
    <property type="match status" value="1"/>
</dbReference>
<dbReference type="InterPro" id="IPR027391">
    <property type="entry name" value="Nol1_Nop2_Fmu_2"/>
</dbReference>